<evidence type="ECO:0000256" key="11">
    <source>
        <dbReference type="ARBA" id="ARBA00023136"/>
    </source>
</evidence>
<keyword evidence="11 12" id="KW-0472">Membrane</keyword>
<feature type="transmembrane region" description="Helical" evidence="12">
    <location>
        <begin position="36"/>
        <end position="56"/>
    </location>
</feature>
<protein>
    <recommendedName>
        <fullName evidence="3">histidine kinase</fullName>
        <ecNumber evidence="3">2.7.13.3</ecNumber>
    </recommendedName>
</protein>
<evidence type="ECO:0000256" key="8">
    <source>
        <dbReference type="ARBA" id="ARBA00022777"/>
    </source>
</evidence>
<dbReference type="GO" id="GO:0005886">
    <property type="term" value="C:plasma membrane"/>
    <property type="evidence" value="ECO:0007669"/>
    <property type="project" value="UniProtKB-SubCell"/>
</dbReference>
<accession>A0A327YE27</accession>
<evidence type="ECO:0000256" key="5">
    <source>
        <dbReference type="ARBA" id="ARBA00022553"/>
    </source>
</evidence>
<keyword evidence="8" id="KW-0418">Kinase</keyword>
<evidence type="ECO:0000259" key="13">
    <source>
        <dbReference type="PROSITE" id="PS50885"/>
    </source>
</evidence>
<dbReference type="AlphaFoldDB" id="A0A327YE27"/>
<comment type="subcellular location">
    <subcellularLocation>
        <location evidence="2">Cell membrane</location>
        <topology evidence="2">Multi-pass membrane protein</topology>
    </subcellularLocation>
</comment>
<gene>
    <name evidence="14" type="ORF">B0I26_1071</name>
</gene>
<keyword evidence="12" id="KW-1133">Transmembrane helix</keyword>
<keyword evidence="7" id="KW-0547">Nucleotide-binding</keyword>
<dbReference type="Proteomes" id="UP000248555">
    <property type="component" value="Unassembled WGS sequence"/>
</dbReference>
<dbReference type="InterPro" id="IPR003660">
    <property type="entry name" value="HAMP_dom"/>
</dbReference>
<evidence type="ECO:0000256" key="7">
    <source>
        <dbReference type="ARBA" id="ARBA00022741"/>
    </source>
</evidence>
<keyword evidence="10" id="KW-0902">Two-component regulatory system</keyword>
<dbReference type="SUPFAM" id="SSF158472">
    <property type="entry name" value="HAMP domain-like"/>
    <property type="match status" value="1"/>
</dbReference>
<dbReference type="OrthoDB" id="369835at2"/>
<dbReference type="PANTHER" id="PTHR45528:SF1">
    <property type="entry name" value="SENSOR HISTIDINE KINASE CPXA"/>
    <property type="match status" value="1"/>
</dbReference>
<keyword evidence="4" id="KW-1003">Cell membrane</keyword>
<organism evidence="14 15">
    <name type="scientific">Paranoxybacillus vitaminiphilus</name>
    <dbReference type="NCBI Taxonomy" id="581036"/>
    <lineage>
        <taxon>Bacteria</taxon>
        <taxon>Bacillati</taxon>
        <taxon>Bacillota</taxon>
        <taxon>Bacilli</taxon>
        <taxon>Bacillales</taxon>
        <taxon>Anoxybacillaceae</taxon>
        <taxon>Paranoxybacillus</taxon>
    </lineage>
</organism>
<evidence type="ECO:0000313" key="14">
    <source>
        <dbReference type="EMBL" id="RAK19084.1"/>
    </source>
</evidence>
<evidence type="ECO:0000256" key="3">
    <source>
        <dbReference type="ARBA" id="ARBA00012438"/>
    </source>
</evidence>
<dbReference type="SMART" id="SM00304">
    <property type="entry name" value="HAMP"/>
    <property type="match status" value="1"/>
</dbReference>
<feature type="transmembrane region" description="Helical" evidence="12">
    <location>
        <begin position="7"/>
        <end position="30"/>
    </location>
</feature>
<comment type="caution">
    <text evidence="14">The sequence shown here is derived from an EMBL/GenBank/DDBJ whole genome shotgun (WGS) entry which is preliminary data.</text>
</comment>
<keyword evidence="5" id="KW-0597">Phosphoprotein</keyword>
<dbReference type="CDD" id="cd06225">
    <property type="entry name" value="HAMP"/>
    <property type="match status" value="1"/>
</dbReference>
<dbReference type="Gene3D" id="6.10.340.10">
    <property type="match status" value="1"/>
</dbReference>
<dbReference type="Pfam" id="PF00672">
    <property type="entry name" value="HAMP"/>
    <property type="match status" value="1"/>
</dbReference>
<evidence type="ECO:0000256" key="2">
    <source>
        <dbReference type="ARBA" id="ARBA00004651"/>
    </source>
</evidence>
<reference evidence="14 15" key="1">
    <citation type="submission" date="2018-06" db="EMBL/GenBank/DDBJ databases">
        <title>Genomic Encyclopedia of Type Strains, Phase III (KMG-III): the genomes of soil and plant-associated and newly described type strains.</title>
        <authorList>
            <person name="Whitman W."/>
        </authorList>
    </citation>
    <scope>NUCLEOTIDE SEQUENCE [LARGE SCALE GENOMIC DNA]</scope>
    <source>
        <strain evidence="14 15">CGMCC 1.8979</strain>
    </source>
</reference>
<evidence type="ECO:0000256" key="10">
    <source>
        <dbReference type="ARBA" id="ARBA00023012"/>
    </source>
</evidence>
<keyword evidence="6" id="KW-0808">Transferase</keyword>
<evidence type="ECO:0000256" key="6">
    <source>
        <dbReference type="ARBA" id="ARBA00022679"/>
    </source>
</evidence>
<dbReference type="GO" id="GO:0000155">
    <property type="term" value="F:phosphorelay sensor kinase activity"/>
    <property type="evidence" value="ECO:0007669"/>
    <property type="project" value="TreeGrafter"/>
</dbReference>
<dbReference type="GO" id="GO:0005524">
    <property type="term" value="F:ATP binding"/>
    <property type="evidence" value="ECO:0007669"/>
    <property type="project" value="UniProtKB-KW"/>
</dbReference>
<keyword evidence="15" id="KW-1185">Reference proteome</keyword>
<evidence type="ECO:0000256" key="4">
    <source>
        <dbReference type="ARBA" id="ARBA00022475"/>
    </source>
</evidence>
<dbReference type="PROSITE" id="PS50885">
    <property type="entry name" value="HAMP"/>
    <property type="match status" value="1"/>
</dbReference>
<proteinExistence type="predicted"/>
<comment type="catalytic activity">
    <reaction evidence="1">
        <text>ATP + protein L-histidine = ADP + protein N-phospho-L-histidine.</text>
        <dbReference type="EC" id="2.7.13.3"/>
    </reaction>
</comment>
<dbReference type="PANTHER" id="PTHR45528">
    <property type="entry name" value="SENSOR HISTIDINE KINASE CPXA"/>
    <property type="match status" value="1"/>
</dbReference>
<evidence type="ECO:0000313" key="15">
    <source>
        <dbReference type="Proteomes" id="UP000248555"/>
    </source>
</evidence>
<dbReference type="EMBL" id="QLMH01000007">
    <property type="protein sequence ID" value="RAK19084.1"/>
    <property type="molecule type" value="Genomic_DNA"/>
</dbReference>
<evidence type="ECO:0000256" key="12">
    <source>
        <dbReference type="SAM" id="Phobius"/>
    </source>
</evidence>
<dbReference type="RefSeq" id="WP_146612804.1">
    <property type="nucleotide sequence ID" value="NZ_QLMH01000007.1"/>
</dbReference>
<evidence type="ECO:0000256" key="9">
    <source>
        <dbReference type="ARBA" id="ARBA00022840"/>
    </source>
</evidence>
<evidence type="ECO:0000256" key="1">
    <source>
        <dbReference type="ARBA" id="ARBA00000085"/>
    </source>
</evidence>
<feature type="domain" description="HAMP" evidence="13">
    <location>
        <begin position="54"/>
        <end position="106"/>
    </location>
</feature>
<dbReference type="InterPro" id="IPR050398">
    <property type="entry name" value="HssS/ArlS-like"/>
</dbReference>
<keyword evidence="9" id="KW-0067">ATP-binding</keyword>
<sequence>MKLRMSYLSWVILLTLIGFEIVSYLLDYFLQDNRMISFVTSVVSIMISFMILRYFLVKPIAELTERAQAIMDGDVSQTVQVEAKGELEVLARTINNMTESLRNLIIKLQ</sequence>
<dbReference type="EC" id="2.7.13.3" evidence="3"/>
<feature type="non-terminal residue" evidence="14">
    <location>
        <position position="109"/>
    </location>
</feature>
<name>A0A327YE27_9BACL</name>
<keyword evidence="12" id="KW-0812">Transmembrane</keyword>